<reference evidence="1 2" key="1">
    <citation type="submission" date="2017-03" db="EMBL/GenBank/DDBJ databases">
        <title>Genome analysis of Rhizobial strains effectives or ineffectives for nitrogen fixation isolated from bean seeds.</title>
        <authorList>
            <person name="Peralta H."/>
            <person name="Aguilar-Vera A."/>
            <person name="Mora Y."/>
            <person name="Vargas-Lagunas C."/>
            <person name="Girard L."/>
            <person name="Mora J."/>
        </authorList>
    </citation>
    <scope>NUCLEOTIDE SEQUENCE [LARGE SCALE GENOMIC DNA]</scope>
    <source>
        <strain evidence="1 2">CCGM3</strain>
    </source>
</reference>
<evidence type="ECO:0000313" key="2">
    <source>
        <dbReference type="Proteomes" id="UP000254939"/>
    </source>
</evidence>
<name>A0A370KMP2_9HYPH</name>
<protein>
    <submittedName>
        <fullName evidence="1">BFD-like (2Fe-2S) protein</fullName>
    </submittedName>
</protein>
<dbReference type="RefSeq" id="WP_114714156.1">
    <property type="nucleotide sequence ID" value="NZ_KZ857260.1"/>
</dbReference>
<dbReference type="Gene3D" id="1.10.10.1100">
    <property type="entry name" value="BFD-like [2Fe-2S]-binding domain"/>
    <property type="match status" value="1"/>
</dbReference>
<proteinExistence type="predicted"/>
<comment type="caution">
    <text evidence="1">The sequence shown here is derived from an EMBL/GenBank/DDBJ whole genome shotgun (WGS) entry which is preliminary data.</text>
</comment>
<dbReference type="AlphaFoldDB" id="A0A370KMP2"/>
<gene>
    <name evidence="1" type="ORF">B5K06_18415</name>
</gene>
<dbReference type="EMBL" id="NAAC01000017">
    <property type="protein sequence ID" value="RDJ09739.1"/>
    <property type="molecule type" value="Genomic_DNA"/>
</dbReference>
<accession>A0A370KMP2</accession>
<organism evidence="1 2">
    <name type="scientific">Rhizobium grahamii</name>
    <dbReference type="NCBI Taxonomy" id="1120045"/>
    <lineage>
        <taxon>Bacteria</taxon>
        <taxon>Pseudomonadati</taxon>
        <taxon>Pseudomonadota</taxon>
        <taxon>Alphaproteobacteria</taxon>
        <taxon>Hyphomicrobiales</taxon>
        <taxon>Rhizobiaceae</taxon>
        <taxon>Rhizobium/Agrobacterium group</taxon>
        <taxon>Rhizobium</taxon>
    </lineage>
</organism>
<dbReference type="OrthoDB" id="7428628at2"/>
<sequence length="134" mass="16030">MDYPPQLDFFLTHIIFFCRKGDSECHVWNDAVLVCSCNYITDHEIREVINELLDQDCWQLIVPAKVYHAMEKRGRCCGCFPNVVDIIIQTTEEYHARHHSTDDEIFDFMSRLREFHEENRRADIERRQKSHRAA</sequence>
<dbReference type="InterPro" id="IPR041854">
    <property type="entry name" value="BFD-like_2Fe2S-bd_dom_sf"/>
</dbReference>
<evidence type="ECO:0000313" key="1">
    <source>
        <dbReference type="EMBL" id="RDJ09739.1"/>
    </source>
</evidence>
<dbReference type="Proteomes" id="UP000254939">
    <property type="component" value="Unassembled WGS sequence"/>
</dbReference>